<dbReference type="AlphaFoldDB" id="A0A5K3FTU5"/>
<proteinExistence type="predicted"/>
<protein>
    <submittedName>
        <fullName evidence="2">Uncharacterized protein</fullName>
    </submittedName>
</protein>
<sequence length="101" mass="10651">MECAQVPNFISRGSEAAAPRAGRSSLPDTGITAAPIPAPRHCGDDPMQGPEVQGDEANCRLASSRSLGFQLKQSERLDKQSVYVAVTIISSSSAEILRHAS</sequence>
<accession>A0A5K3FTU5</accession>
<feature type="region of interest" description="Disordered" evidence="1">
    <location>
        <begin position="12"/>
        <end position="31"/>
    </location>
</feature>
<organism evidence="2">
    <name type="scientific">Mesocestoides corti</name>
    <name type="common">Flatworm</name>
    <dbReference type="NCBI Taxonomy" id="53468"/>
    <lineage>
        <taxon>Eukaryota</taxon>
        <taxon>Metazoa</taxon>
        <taxon>Spiralia</taxon>
        <taxon>Lophotrochozoa</taxon>
        <taxon>Platyhelminthes</taxon>
        <taxon>Cestoda</taxon>
        <taxon>Eucestoda</taxon>
        <taxon>Cyclophyllidea</taxon>
        <taxon>Mesocestoididae</taxon>
        <taxon>Mesocestoides</taxon>
    </lineage>
</organism>
<evidence type="ECO:0000256" key="1">
    <source>
        <dbReference type="SAM" id="MobiDB-lite"/>
    </source>
</evidence>
<dbReference type="WBParaSite" id="MCU_011645-RA">
    <property type="protein sequence ID" value="MCU_011645-RA"/>
    <property type="gene ID" value="MCU_011645"/>
</dbReference>
<evidence type="ECO:0000313" key="2">
    <source>
        <dbReference type="WBParaSite" id="MCU_011645-RA"/>
    </source>
</evidence>
<name>A0A5K3FTU5_MESCO</name>
<reference evidence="2" key="1">
    <citation type="submission" date="2019-11" db="UniProtKB">
        <authorList>
            <consortium name="WormBaseParasite"/>
        </authorList>
    </citation>
    <scope>IDENTIFICATION</scope>
</reference>